<protein>
    <submittedName>
        <fullName evidence="1">Uncharacterized protein</fullName>
    </submittedName>
</protein>
<dbReference type="OrthoDB" id="1454279at2"/>
<sequence length="204" mass="24456">MENINLELRGIVLKYSLELEHAVNKIFISFLSIENAMSTRHFGNRAGMSFQQKIDLLYDLNILEKNELPPIELLMNFRNRFLHNINYNSFEKILQDLDNSLVNRFKKYCVKDMFDCEEDYLITFKQLYIEILDILNAVIKKRKEENDRKMNLILEHVKDLYDLKLLVFQYILNTKANLANQVDKNLMTEKFKENLLTDLDIWYC</sequence>
<organism evidence="1 2">
    <name type="scientific">Chryseobacterium aquaticum</name>
    <dbReference type="NCBI Taxonomy" id="452084"/>
    <lineage>
        <taxon>Bacteria</taxon>
        <taxon>Pseudomonadati</taxon>
        <taxon>Bacteroidota</taxon>
        <taxon>Flavobacteriia</taxon>
        <taxon>Flavobacteriales</taxon>
        <taxon>Weeksellaceae</taxon>
        <taxon>Chryseobacterium group</taxon>
        <taxon>Chryseobacterium</taxon>
    </lineage>
</organism>
<dbReference type="RefSeq" id="WP_056015956.1">
    <property type="nucleotide sequence ID" value="NZ_LLYZ01000009.1"/>
</dbReference>
<dbReference type="InterPro" id="IPR038026">
    <property type="entry name" value="MtlR-like_sf"/>
</dbReference>
<dbReference type="SUPFAM" id="SSF158668">
    <property type="entry name" value="MtlR-like"/>
    <property type="match status" value="1"/>
</dbReference>
<keyword evidence="2" id="KW-1185">Reference proteome</keyword>
<comment type="caution">
    <text evidence="1">The sequence shown here is derived from an EMBL/GenBank/DDBJ whole genome shotgun (WGS) entry which is preliminary data.</text>
</comment>
<dbReference type="AlphaFoldDB" id="A0A0Q3KL29"/>
<evidence type="ECO:0000313" key="1">
    <source>
        <dbReference type="EMBL" id="KQK24892.1"/>
    </source>
</evidence>
<name>A0A0Q3KL29_9FLAO</name>
<dbReference type="Proteomes" id="UP000051682">
    <property type="component" value="Unassembled WGS sequence"/>
</dbReference>
<evidence type="ECO:0000313" key="2">
    <source>
        <dbReference type="Proteomes" id="UP000051682"/>
    </source>
</evidence>
<gene>
    <name evidence="1" type="ORF">AR438_13235</name>
</gene>
<dbReference type="EMBL" id="LLYZ01000009">
    <property type="protein sequence ID" value="KQK24892.1"/>
    <property type="molecule type" value="Genomic_DNA"/>
</dbReference>
<dbReference type="Gene3D" id="1.20.120.330">
    <property type="entry name" value="Nucleotidyltransferases domain 2"/>
    <property type="match status" value="1"/>
</dbReference>
<proteinExistence type="predicted"/>
<reference evidence="1 2" key="1">
    <citation type="submission" date="2015-10" db="EMBL/GenBank/DDBJ databases">
        <title>Chryseobacterium aquaticum genome.</title>
        <authorList>
            <person name="Newman J.D."/>
            <person name="Ferguson M.B."/>
            <person name="Miller J.R."/>
        </authorList>
    </citation>
    <scope>NUCLEOTIDE SEQUENCE [LARGE SCALE GENOMIC DNA]</scope>
    <source>
        <strain evidence="1 2">KCTC 12483</strain>
    </source>
</reference>
<accession>A0A0Q3KL29</accession>